<dbReference type="EMBL" id="FWFW01000007">
    <property type="protein sequence ID" value="SLN49506.1"/>
    <property type="molecule type" value="Genomic_DNA"/>
</dbReference>
<sequence>MRTYCAASMRKQRIAVICNVKRVAMLGYDDDGTRTEIPHGSARPED</sequence>
<organism evidence="1 2">
    <name type="scientific">Pacificibacter marinus</name>
    <dbReference type="NCBI Taxonomy" id="658057"/>
    <lineage>
        <taxon>Bacteria</taxon>
        <taxon>Pseudomonadati</taxon>
        <taxon>Pseudomonadota</taxon>
        <taxon>Alphaproteobacteria</taxon>
        <taxon>Rhodobacterales</taxon>
        <taxon>Roseobacteraceae</taxon>
        <taxon>Pacificibacter</taxon>
    </lineage>
</organism>
<gene>
    <name evidence="1" type="ORF">PAM7971_02427</name>
</gene>
<dbReference type="STRING" id="658057.SAMN04488032_107106"/>
<protein>
    <submittedName>
        <fullName evidence="1">Uncharacterized protein</fullName>
    </submittedName>
</protein>
<proteinExistence type="predicted"/>
<keyword evidence="2" id="KW-1185">Reference proteome</keyword>
<accession>A0A1Y5SWB7</accession>
<evidence type="ECO:0000313" key="2">
    <source>
        <dbReference type="Proteomes" id="UP000193307"/>
    </source>
</evidence>
<evidence type="ECO:0000313" key="1">
    <source>
        <dbReference type="EMBL" id="SLN49506.1"/>
    </source>
</evidence>
<name>A0A1Y5SWB7_9RHOB</name>
<dbReference type="AlphaFoldDB" id="A0A1Y5SWB7"/>
<dbReference type="Proteomes" id="UP000193307">
    <property type="component" value="Unassembled WGS sequence"/>
</dbReference>
<reference evidence="1 2" key="1">
    <citation type="submission" date="2017-03" db="EMBL/GenBank/DDBJ databases">
        <authorList>
            <person name="Afonso C.L."/>
            <person name="Miller P.J."/>
            <person name="Scott M.A."/>
            <person name="Spackman E."/>
            <person name="Goraichik I."/>
            <person name="Dimitrov K.M."/>
            <person name="Suarez D.L."/>
            <person name="Swayne D.E."/>
        </authorList>
    </citation>
    <scope>NUCLEOTIDE SEQUENCE [LARGE SCALE GENOMIC DNA]</scope>
    <source>
        <strain evidence="1 2">CECT 7971</strain>
    </source>
</reference>